<comment type="subunit">
    <text evidence="7">Component of the SMC5-SMC6 complex.</text>
</comment>
<evidence type="ECO:0000256" key="6">
    <source>
        <dbReference type="ARBA" id="ARBA00023242"/>
    </source>
</evidence>
<name>A0A0A2IF14_PENEN</name>
<evidence type="ECO:0000256" key="5">
    <source>
        <dbReference type="ARBA" id="ARBA00023204"/>
    </source>
</evidence>
<dbReference type="GO" id="GO:0005634">
    <property type="term" value="C:nucleus"/>
    <property type="evidence" value="ECO:0007669"/>
    <property type="project" value="UniProtKB-SubCell"/>
</dbReference>
<feature type="domain" description="Non-structural maintenance of chromosome element 4 C-terminal" evidence="9">
    <location>
        <begin position="360"/>
        <end position="448"/>
    </location>
</feature>
<keyword evidence="6 7" id="KW-0539">Nucleus</keyword>
<dbReference type="OrthoDB" id="361242at2759"/>
<comment type="similarity">
    <text evidence="2 7">Belongs to the NSE4 family.</text>
</comment>
<dbReference type="GeneID" id="27679919"/>
<dbReference type="InterPro" id="IPR027786">
    <property type="entry name" value="Nse4/EID"/>
</dbReference>
<dbReference type="Pfam" id="PF08743">
    <property type="entry name" value="Nse4_C"/>
    <property type="match status" value="1"/>
</dbReference>
<dbReference type="STRING" id="27334.A0A0A2IF14"/>
<keyword evidence="4 7" id="KW-0233">DNA recombination</keyword>
<evidence type="ECO:0000256" key="8">
    <source>
        <dbReference type="SAM" id="MobiDB-lite"/>
    </source>
</evidence>
<keyword evidence="5 7" id="KW-0234">DNA repair</keyword>
<dbReference type="Pfam" id="PF14234">
    <property type="entry name" value="DUF4336"/>
    <property type="match status" value="1"/>
</dbReference>
<dbReference type="GO" id="GO:0006310">
    <property type="term" value="P:DNA recombination"/>
    <property type="evidence" value="ECO:0007669"/>
    <property type="project" value="UniProtKB-UniRule"/>
</dbReference>
<dbReference type="Proteomes" id="UP000030143">
    <property type="component" value="Unassembled WGS sequence"/>
</dbReference>
<dbReference type="AlphaFoldDB" id="A0A0A2IF14"/>
<keyword evidence="3 7" id="KW-0227">DNA damage</keyword>
<feature type="compositionally biased region" description="Basic and acidic residues" evidence="8">
    <location>
        <begin position="452"/>
        <end position="466"/>
    </location>
</feature>
<evidence type="ECO:0000256" key="7">
    <source>
        <dbReference type="RuleBase" id="RU365071"/>
    </source>
</evidence>
<evidence type="ECO:0000259" key="10">
    <source>
        <dbReference type="Pfam" id="PF15412"/>
    </source>
</evidence>
<organism evidence="11 12">
    <name type="scientific">Penicillium expansum</name>
    <name type="common">Blue mold rot fungus</name>
    <dbReference type="NCBI Taxonomy" id="27334"/>
    <lineage>
        <taxon>Eukaryota</taxon>
        <taxon>Fungi</taxon>
        <taxon>Dikarya</taxon>
        <taxon>Ascomycota</taxon>
        <taxon>Pezizomycotina</taxon>
        <taxon>Eurotiomycetes</taxon>
        <taxon>Eurotiomycetidae</taxon>
        <taxon>Eurotiales</taxon>
        <taxon>Aspergillaceae</taxon>
        <taxon>Penicillium</taxon>
    </lineage>
</organism>
<protein>
    <recommendedName>
        <fullName evidence="7">Non-structural maintenance of chromosomes element 4</fullName>
    </recommendedName>
</protein>
<gene>
    <name evidence="11" type="ORF">PEX2_072290</name>
</gene>
<dbReference type="VEuPathDB" id="FungiDB:PEXP_049960"/>
<sequence>MARLIHTHLDEANTPGPRPASSTLSPDAFTSDKENRHQGINKKTTAVMPPSAHSKRRRLANRTSNAQPAQSAQSSRSAQSARSAQSQASSQRTGSDTRYYDPDQDPEERRSVRRGLRDLGRELNDTRGELMQPGNDGILNIVEQANQFYAKVKQTADATLDSRILVNTADLTHKKATQLALGDTSAGIDVDEFVSKCVSFMRRGPNNATASTNGTQGRRGRLGRSQRDPDASDEDDGDAMNWDTLGRSACFPSNARPAVSGWLLGPLSVQKRTRQLTQRRATEQIDRTQAVAPREMAQQDLGQQDSTNLTEICSEINKLLANNQHDRQKAATEELEGQVNLTPEKAQQIMDNHNVADDGGIPLFRFCINPKSFGQSVENLFYVSFLVRDGTVGVSTDSRDLPTLHAAAPFAPSEAQKKGVQKHQAVFSLDHDTWHEIIDVFKIEESIIPHREEKEQATGTSWERKSRTQKAQTKGERRRKSAKMPQLFPTNPAATMVIRHVTPDIVTMSLPFARFGHLQFGGRGTLVKLATGSLAVFSPVSLTPEVRETVESLGGNVKYITAPDIEHHLNITPWKTAYPQAEILAPEGLYEKRQSNPEFQDTPFDHVFKKDDELPRSISKEFDAEFASEYVYGHGSRELVFLHKPTGTVIEADLLFNLPAKEQYSKTPEAGTNFLTRLIMPLLSTKPPATWHRRFAWYILSSQDRTAFNESMKRIDQWDFDRLIPCHGDTIETGAKGIFRDVMAWHLDRNKT</sequence>
<proteinExistence type="inferred from homology"/>
<comment type="subcellular location">
    <subcellularLocation>
        <location evidence="1 7">Nucleus</location>
    </subcellularLocation>
</comment>
<dbReference type="HOGENOM" id="CLU_360920_0_0_1"/>
<dbReference type="InterPro" id="IPR029225">
    <property type="entry name" value="Nse4_Nse3-bd"/>
</dbReference>
<accession>A0A0A2IF14</accession>
<dbReference type="GO" id="GO:0006281">
    <property type="term" value="P:DNA repair"/>
    <property type="evidence" value="ECO:0007669"/>
    <property type="project" value="UniProtKB-UniRule"/>
</dbReference>
<evidence type="ECO:0000256" key="2">
    <source>
        <dbReference type="ARBA" id="ARBA00008997"/>
    </source>
</evidence>
<dbReference type="PhylomeDB" id="A0A0A2IF14"/>
<evidence type="ECO:0000256" key="4">
    <source>
        <dbReference type="ARBA" id="ARBA00023172"/>
    </source>
</evidence>
<evidence type="ECO:0000256" key="3">
    <source>
        <dbReference type="ARBA" id="ARBA00022763"/>
    </source>
</evidence>
<dbReference type="PANTHER" id="PTHR16140:SF0">
    <property type="entry name" value="NON-STRUCTURAL MAINTENANCE OF CHROMOSOMES ELEMENT 4"/>
    <property type="match status" value="1"/>
</dbReference>
<dbReference type="InterPro" id="IPR036866">
    <property type="entry name" value="RibonucZ/Hydroxyglut_hydro"/>
</dbReference>
<evidence type="ECO:0000259" key="9">
    <source>
        <dbReference type="Pfam" id="PF08743"/>
    </source>
</evidence>
<dbReference type="Pfam" id="PF15412">
    <property type="entry name" value="Nse4-Nse3_bdg"/>
    <property type="match status" value="1"/>
</dbReference>
<feature type="region of interest" description="Disordered" evidence="8">
    <location>
        <begin position="203"/>
        <end position="240"/>
    </location>
</feature>
<dbReference type="EMBL" id="JQFZ01000103">
    <property type="protein sequence ID" value="KGO59154.1"/>
    <property type="molecule type" value="Genomic_DNA"/>
</dbReference>
<dbReference type="PANTHER" id="PTHR16140">
    <property type="entry name" value="NON-STRUCTURAL MAINTENANCE OF CHROMOSOMES ELEMENT 4"/>
    <property type="match status" value="1"/>
</dbReference>
<feature type="compositionally biased region" description="Low complexity" evidence="8">
    <location>
        <begin position="66"/>
        <end position="92"/>
    </location>
</feature>
<dbReference type="RefSeq" id="XP_016600419.1">
    <property type="nucleotide sequence ID" value="XM_016744499.1"/>
</dbReference>
<evidence type="ECO:0000313" key="11">
    <source>
        <dbReference type="EMBL" id="KGO59154.1"/>
    </source>
</evidence>
<keyword evidence="12" id="KW-1185">Reference proteome</keyword>
<feature type="domain" description="Nse4/EID protein Nse3/MAGE-binding" evidence="10">
    <location>
        <begin position="161"/>
        <end position="203"/>
    </location>
</feature>
<comment type="function">
    <text evidence="7">Component of the SMC5-SMC6 complex, that promotes sister chromatid alignment after DNA damage and facilitates double-stranded DNA breaks (DSBs) repair via homologous recombination between sister chromatids.</text>
</comment>
<feature type="compositionally biased region" description="Basic and acidic residues" evidence="8">
    <location>
        <begin position="107"/>
        <end position="128"/>
    </location>
</feature>
<evidence type="ECO:0000256" key="1">
    <source>
        <dbReference type="ARBA" id="ARBA00004123"/>
    </source>
</evidence>
<feature type="region of interest" description="Disordered" evidence="8">
    <location>
        <begin position="1"/>
        <end position="131"/>
    </location>
</feature>
<dbReference type="InterPro" id="IPR025638">
    <property type="entry name" value="DUF4336"/>
</dbReference>
<comment type="caution">
    <text evidence="11">The sequence shown here is derived from an EMBL/GenBank/DDBJ whole genome shotgun (WGS) entry which is preliminary data.</text>
</comment>
<dbReference type="SUPFAM" id="SSF56281">
    <property type="entry name" value="Metallo-hydrolase/oxidoreductase"/>
    <property type="match status" value="1"/>
</dbReference>
<dbReference type="InterPro" id="IPR014854">
    <property type="entry name" value="Nse4_C"/>
</dbReference>
<feature type="region of interest" description="Disordered" evidence="8">
    <location>
        <begin position="452"/>
        <end position="483"/>
    </location>
</feature>
<evidence type="ECO:0000313" key="12">
    <source>
        <dbReference type="Proteomes" id="UP000030143"/>
    </source>
</evidence>
<reference evidence="11 12" key="1">
    <citation type="journal article" date="2015" name="Mol. Plant Microbe Interact.">
        <title>Genome, transcriptome, and functional analyses of Penicillium expansum provide new insights into secondary metabolism and pathogenicity.</title>
        <authorList>
            <person name="Ballester A.R."/>
            <person name="Marcet-Houben M."/>
            <person name="Levin E."/>
            <person name="Sela N."/>
            <person name="Selma-Lazaro C."/>
            <person name="Carmona L."/>
            <person name="Wisniewski M."/>
            <person name="Droby S."/>
            <person name="Gonzalez-Candelas L."/>
            <person name="Gabaldon T."/>
        </authorList>
    </citation>
    <scope>NUCLEOTIDE SEQUENCE [LARGE SCALE GENOMIC DNA]</scope>
    <source>
        <strain evidence="11 12">MD-8</strain>
    </source>
</reference>
<dbReference type="GO" id="GO:0030915">
    <property type="term" value="C:Smc5-Smc6 complex"/>
    <property type="evidence" value="ECO:0007669"/>
    <property type="project" value="UniProtKB-UniRule"/>
</dbReference>